<evidence type="ECO:0000313" key="1">
    <source>
        <dbReference type="EMBL" id="NLW34208.1"/>
    </source>
</evidence>
<dbReference type="AlphaFoldDB" id="A0A971M1W1"/>
<proteinExistence type="predicted"/>
<reference evidence="1" key="2">
    <citation type="submission" date="2020-01" db="EMBL/GenBank/DDBJ databases">
        <authorList>
            <person name="Campanaro S."/>
        </authorList>
    </citation>
    <scope>NUCLEOTIDE SEQUENCE</scope>
    <source>
        <strain evidence="1">AS06rmzACSIP_7</strain>
    </source>
</reference>
<reference evidence="1" key="1">
    <citation type="journal article" date="2020" name="Biotechnol. Biofuels">
        <title>New insights from the biogas microbiome by comprehensive genome-resolved metagenomics of nearly 1600 species originating from multiple anaerobic digesters.</title>
        <authorList>
            <person name="Campanaro S."/>
            <person name="Treu L."/>
            <person name="Rodriguez-R L.M."/>
            <person name="Kovalovszki A."/>
            <person name="Ziels R.M."/>
            <person name="Maus I."/>
            <person name="Zhu X."/>
            <person name="Kougias P.G."/>
            <person name="Basile A."/>
            <person name="Luo G."/>
            <person name="Schluter A."/>
            <person name="Konstantinidis K.T."/>
            <person name="Angelidaki I."/>
        </authorList>
    </citation>
    <scope>NUCLEOTIDE SEQUENCE</scope>
    <source>
        <strain evidence="1">AS06rmzACSIP_7</strain>
    </source>
</reference>
<comment type="caution">
    <text evidence="1">The sequence shown here is derived from an EMBL/GenBank/DDBJ whole genome shotgun (WGS) entry which is preliminary data.</text>
</comment>
<dbReference type="GO" id="GO:0003677">
    <property type="term" value="F:DNA binding"/>
    <property type="evidence" value="ECO:0007669"/>
    <property type="project" value="InterPro"/>
</dbReference>
<gene>
    <name evidence="1" type="ORF">GXY80_01820</name>
</gene>
<dbReference type="Pfam" id="PF01527">
    <property type="entry name" value="HTH_Tnp_1"/>
    <property type="match status" value="1"/>
</dbReference>
<protein>
    <submittedName>
        <fullName evidence="1">Transposase</fullName>
    </submittedName>
</protein>
<dbReference type="GO" id="GO:0006313">
    <property type="term" value="P:DNA transposition"/>
    <property type="evidence" value="ECO:0007669"/>
    <property type="project" value="InterPro"/>
</dbReference>
<dbReference type="EMBL" id="JAAYEE010000031">
    <property type="protein sequence ID" value="NLW34208.1"/>
    <property type="molecule type" value="Genomic_DNA"/>
</dbReference>
<sequence length="129" mass="14651">MRRVPDPEVPEKAVRRTFTTAYKLRILKEAEQCTESGQVGALLRREGLYSSNLTLWRRQMREGLIPRKRGPGAHTADPRARRIAELERENAQLAHKLKQAELIIEVQKNGLKGVSPFPVIRETCSGILP</sequence>
<accession>A0A971M1W1</accession>
<dbReference type="Proteomes" id="UP000777265">
    <property type="component" value="Unassembled WGS sequence"/>
</dbReference>
<evidence type="ECO:0000313" key="2">
    <source>
        <dbReference type="Proteomes" id="UP000777265"/>
    </source>
</evidence>
<dbReference type="InterPro" id="IPR002514">
    <property type="entry name" value="Transposase_8"/>
</dbReference>
<organism evidence="1 2">
    <name type="scientific">Syntrophorhabdus aromaticivorans</name>
    <dbReference type="NCBI Taxonomy" id="328301"/>
    <lineage>
        <taxon>Bacteria</taxon>
        <taxon>Pseudomonadati</taxon>
        <taxon>Thermodesulfobacteriota</taxon>
        <taxon>Syntrophorhabdia</taxon>
        <taxon>Syntrophorhabdales</taxon>
        <taxon>Syntrophorhabdaceae</taxon>
        <taxon>Syntrophorhabdus</taxon>
    </lineage>
</organism>
<name>A0A971M1W1_9BACT</name>
<dbReference type="GO" id="GO:0004803">
    <property type="term" value="F:transposase activity"/>
    <property type="evidence" value="ECO:0007669"/>
    <property type="project" value="InterPro"/>
</dbReference>